<protein>
    <submittedName>
        <fullName evidence="2">Dimethyladenosine transferase</fullName>
    </submittedName>
</protein>
<keyword evidence="2" id="KW-0808">Transferase</keyword>
<evidence type="ECO:0000313" key="3">
    <source>
        <dbReference type="Proteomes" id="UP000308114"/>
    </source>
</evidence>
<accession>A0A4U2PWP9</accession>
<dbReference type="AlphaFoldDB" id="A0A4U2PWP9"/>
<dbReference type="CDD" id="cd03139">
    <property type="entry name" value="GATase1_PfpI_2"/>
    <property type="match status" value="1"/>
</dbReference>
<evidence type="ECO:0000259" key="1">
    <source>
        <dbReference type="Pfam" id="PF01965"/>
    </source>
</evidence>
<comment type="caution">
    <text evidence="2">The sequence shown here is derived from an EMBL/GenBank/DDBJ whole genome shotgun (WGS) entry which is preliminary data.</text>
</comment>
<dbReference type="Proteomes" id="UP000308114">
    <property type="component" value="Unassembled WGS sequence"/>
</dbReference>
<dbReference type="PANTHER" id="PTHR43130">
    <property type="entry name" value="ARAC-FAMILY TRANSCRIPTIONAL REGULATOR"/>
    <property type="match status" value="1"/>
</dbReference>
<dbReference type="InterPro" id="IPR002818">
    <property type="entry name" value="DJ-1/PfpI"/>
</dbReference>
<gene>
    <name evidence="2" type="ORF">C1I60_12265</name>
</gene>
<evidence type="ECO:0000313" key="2">
    <source>
        <dbReference type="EMBL" id="TKH44113.1"/>
    </source>
</evidence>
<dbReference type="PANTHER" id="PTHR43130:SF15">
    <property type="entry name" value="THIJ_PFPI FAMILY PROTEIN (AFU_ORTHOLOGUE AFUA_5G14240)"/>
    <property type="match status" value="1"/>
</dbReference>
<dbReference type="GO" id="GO:0016740">
    <property type="term" value="F:transferase activity"/>
    <property type="evidence" value="ECO:0007669"/>
    <property type="project" value="UniProtKB-KW"/>
</dbReference>
<reference evidence="2 3" key="1">
    <citation type="submission" date="2018-01" db="EMBL/GenBank/DDBJ databases">
        <title>Bacillales members from the olive rhizosphere are effective biological control agents against Verticillium dahliae.</title>
        <authorList>
            <person name="Gomez-Lama C."/>
            <person name="Legarda G."/>
            <person name="Ruano-Rosa D."/>
            <person name="Pizarro-Tobias P."/>
            <person name="Valverde-Corredor A."/>
            <person name="Niqui J.L."/>
            <person name="Trivino J.C."/>
            <person name="Roca A."/>
            <person name="Mercado-Blanco J."/>
        </authorList>
    </citation>
    <scope>NUCLEOTIDE SEQUENCE [LARGE SCALE GENOMIC DNA]</scope>
    <source>
        <strain evidence="2 3">PIC167</strain>
    </source>
</reference>
<dbReference type="InterPro" id="IPR052158">
    <property type="entry name" value="INH-QAR"/>
</dbReference>
<dbReference type="RefSeq" id="WP_137061955.1">
    <property type="nucleotide sequence ID" value="NZ_PNXQ01000012.1"/>
</dbReference>
<name>A0A4U2PWP9_9BACL</name>
<dbReference type="Gene3D" id="3.40.50.880">
    <property type="match status" value="1"/>
</dbReference>
<dbReference type="InterPro" id="IPR029062">
    <property type="entry name" value="Class_I_gatase-like"/>
</dbReference>
<dbReference type="EMBL" id="PNXQ01000012">
    <property type="protein sequence ID" value="TKH44113.1"/>
    <property type="molecule type" value="Genomic_DNA"/>
</dbReference>
<dbReference type="Pfam" id="PF01965">
    <property type="entry name" value="DJ-1_PfpI"/>
    <property type="match status" value="1"/>
</dbReference>
<organism evidence="2 3">
    <name type="scientific">Paenibacillus terrae</name>
    <dbReference type="NCBI Taxonomy" id="159743"/>
    <lineage>
        <taxon>Bacteria</taxon>
        <taxon>Bacillati</taxon>
        <taxon>Bacillota</taxon>
        <taxon>Bacilli</taxon>
        <taxon>Bacillales</taxon>
        <taxon>Paenibacillaceae</taxon>
        <taxon>Paenibacillus</taxon>
    </lineage>
</organism>
<dbReference type="SUPFAM" id="SSF52317">
    <property type="entry name" value="Class I glutamine amidotransferase-like"/>
    <property type="match status" value="1"/>
</dbReference>
<sequence>MDFNICLFDDFETLDVFGPVEIFGRLPEEYDLKYFSMNGGMIESRQKTKIVTDPIAQAKPDGIFMIPGGQGTRSLIHDDQFMKQVKEIAEQSCFCITVCTGSALLAKTGLLKNRRATSNKLAFDWVKSIDTEVDWIPDARWVVDGKFYTSSGVSAGIDMSLGFVSDQLGLEKAQQVANQIEYIWNSDKHDDPFAR</sequence>
<feature type="domain" description="DJ-1/PfpI" evidence="1">
    <location>
        <begin position="5"/>
        <end position="164"/>
    </location>
</feature>
<proteinExistence type="predicted"/>